<dbReference type="InterPro" id="IPR020056">
    <property type="entry name" value="Rbsml_bL25/Gln-tRNA_synth_N"/>
</dbReference>
<feature type="domain" description="Large ribosomal subunit protein bL25 L25" evidence="5">
    <location>
        <begin position="26"/>
        <end position="107"/>
    </location>
</feature>
<keyword evidence="4" id="KW-0687">Ribonucleoprotein</keyword>
<dbReference type="EMBL" id="CAEZUX010000162">
    <property type="protein sequence ID" value="CAB4621929.1"/>
    <property type="molecule type" value="Genomic_DNA"/>
</dbReference>
<dbReference type="GO" id="GO:0022625">
    <property type="term" value="C:cytosolic large ribosomal subunit"/>
    <property type="evidence" value="ECO:0007669"/>
    <property type="project" value="TreeGrafter"/>
</dbReference>
<evidence type="ECO:0000256" key="3">
    <source>
        <dbReference type="ARBA" id="ARBA00022980"/>
    </source>
</evidence>
<evidence type="ECO:0000256" key="2">
    <source>
        <dbReference type="ARBA" id="ARBA00022884"/>
    </source>
</evidence>
<dbReference type="GO" id="GO:0006412">
    <property type="term" value="P:translation"/>
    <property type="evidence" value="ECO:0007669"/>
    <property type="project" value="InterPro"/>
</dbReference>
<dbReference type="InterPro" id="IPR020930">
    <property type="entry name" value="Ribosomal_uL5_bac-type"/>
</dbReference>
<organism evidence="7">
    <name type="scientific">freshwater metagenome</name>
    <dbReference type="NCBI Taxonomy" id="449393"/>
    <lineage>
        <taxon>unclassified sequences</taxon>
        <taxon>metagenomes</taxon>
        <taxon>ecological metagenomes</taxon>
    </lineage>
</organism>
<reference evidence="7" key="1">
    <citation type="submission" date="2020-05" db="EMBL/GenBank/DDBJ databases">
        <authorList>
            <person name="Chiriac C."/>
            <person name="Salcher M."/>
            <person name="Ghai R."/>
            <person name="Kavagutti S V."/>
        </authorList>
    </citation>
    <scope>NUCLEOTIDE SEQUENCE</scope>
</reference>
<dbReference type="NCBIfam" id="NF004612">
    <property type="entry name" value="PRK05943.1"/>
    <property type="match status" value="1"/>
</dbReference>
<keyword evidence="3" id="KW-0689">Ribosomal protein</keyword>
<evidence type="ECO:0000259" key="5">
    <source>
        <dbReference type="Pfam" id="PF01386"/>
    </source>
</evidence>
<dbReference type="Pfam" id="PF01386">
    <property type="entry name" value="Ribosomal_L25p"/>
    <property type="match status" value="1"/>
</dbReference>
<dbReference type="Gene3D" id="2.170.120.20">
    <property type="entry name" value="Ribosomal protein L25, beta domain"/>
    <property type="match status" value="1"/>
</dbReference>
<dbReference type="AlphaFoldDB" id="A0A6J6ICJ3"/>
<proteinExistence type="inferred from homology"/>
<accession>A0A6J6ICJ3</accession>
<sequence length="219" mass="22934">MWQLQEAGIDSLTVSNTATLSAEVGRETGSAASRRLRAADRIPAVLYGHGMEPISLTVVRRDLRVAISGPAGQNTILTLNVEGKNYSAVIKELQRHPVRRNVAHIDFIQIDLSEEITMHVPVVLTGTAKAVLSAGGLVDPAVDTIEVRTTPANVPNEIAIDISEMQTDSVIRLGDIKFPAGVVATGDADMPVATVLISRAATEAAQAAAAAEAAPEATA</sequence>
<dbReference type="InterPro" id="IPR001021">
    <property type="entry name" value="Ribosomal_bL25_long"/>
</dbReference>
<dbReference type="PANTHER" id="PTHR33284:SF1">
    <property type="entry name" value="RIBOSOMAL PROTEIN L25_GLN-TRNA SYNTHETASE, ANTI-CODON-BINDING DOMAIN-CONTAINING PROTEIN"/>
    <property type="match status" value="1"/>
</dbReference>
<dbReference type="NCBIfam" id="TIGR00731">
    <property type="entry name" value="bL25_bact_ctc"/>
    <property type="match status" value="1"/>
</dbReference>
<dbReference type="InterPro" id="IPR020057">
    <property type="entry name" value="Ribosomal_bL25_b-dom"/>
</dbReference>
<protein>
    <submittedName>
        <fullName evidence="7">Unannotated protein</fullName>
    </submittedName>
</protein>
<keyword evidence="2" id="KW-0694">RNA-binding</keyword>
<evidence type="ECO:0000313" key="7">
    <source>
        <dbReference type="EMBL" id="CAB4621929.1"/>
    </source>
</evidence>
<dbReference type="InterPro" id="IPR037121">
    <property type="entry name" value="Ribosomal_bL25_C"/>
</dbReference>
<keyword evidence="1" id="KW-0699">rRNA-binding</keyword>
<evidence type="ECO:0000256" key="1">
    <source>
        <dbReference type="ARBA" id="ARBA00022730"/>
    </source>
</evidence>
<gene>
    <name evidence="7" type="ORF">UFOPK1874_01109</name>
</gene>
<evidence type="ECO:0000256" key="4">
    <source>
        <dbReference type="ARBA" id="ARBA00023274"/>
    </source>
</evidence>
<dbReference type="InterPro" id="IPR029751">
    <property type="entry name" value="Ribosomal_L25_dom"/>
</dbReference>
<dbReference type="GO" id="GO:0008097">
    <property type="term" value="F:5S rRNA binding"/>
    <property type="evidence" value="ECO:0007669"/>
    <property type="project" value="InterPro"/>
</dbReference>
<dbReference type="PANTHER" id="PTHR33284">
    <property type="entry name" value="RIBOSOMAL PROTEIN L25/GLN-TRNA SYNTHETASE, ANTI-CODON-BINDING DOMAIN-CONTAINING PROTEIN"/>
    <property type="match status" value="1"/>
</dbReference>
<feature type="domain" description="Large ribosomal subunit protein bL25 beta" evidence="6">
    <location>
        <begin position="115"/>
        <end position="197"/>
    </location>
</feature>
<evidence type="ECO:0000259" key="6">
    <source>
        <dbReference type="Pfam" id="PF14693"/>
    </source>
</evidence>
<dbReference type="CDD" id="cd00495">
    <property type="entry name" value="Ribosomal_L25_TL5_CTC"/>
    <property type="match status" value="1"/>
</dbReference>
<dbReference type="GO" id="GO:0003735">
    <property type="term" value="F:structural constituent of ribosome"/>
    <property type="evidence" value="ECO:0007669"/>
    <property type="project" value="InterPro"/>
</dbReference>
<name>A0A6J6ICJ3_9ZZZZ</name>
<dbReference type="Gene3D" id="2.40.240.10">
    <property type="entry name" value="Ribosomal Protein L25, Chain P"/>
    <property type="match status" value="1"/>
</dbReference>
<dbReference type="SUPFAM" id="SSF50715">
    <property type="entry name" value="Ribosomal protein L25-like"/>
    <property type="match status" value="1"/>
</dbReference>
<dbReference type="HAMAP" id="MF_01334">
    <property type="entry name" value="Ribosomal_bL25_CTC"/>
    <property type="match status" value="1"/>
</dbReference>
<dbReference type="Pfam" id="PF14693">
    <property type="entry name" value="Ribosomal_TL5_C"/>
    <property type="match status" value="1"/>
</dbReference>
<dbReference type="InterPro" id="IPR011035">
    <property type="entry name" value="Ribosomal_bL25/Gln-tRNA_synth"/>
</dbReference>